<dbReference type="SUPFAM" id="SSF54001">
    <property type="entry name" value="Cysteine proteinases"/>
    <property type="match status" value="1"/>
</dbReference>
<evidence type="ECO:0000256" key="2">
    <source>
        <dbReference type="RuleBase" id="RU003452"/>
    </source>
</evidence>
<dbReference type="InterPro" id="IPR001447">
    <property type="entry name" value="Arylamine_N-AcTrfase"/>
</dbReference>
<dbReference type="Proteomes" id="UP000254326">
    <property type="component" value="Unassembled WGS sequence"/>
</dbReference>
<dbReference type="EMBL" id="QKRA01000014">
    <property type="protein sequence ID" value="RDL42803.1"/>
    <property type="molecule type" value="Genomic_DNA"/>
</dbReference>
<comment type="similarity">
    <text evidence="1 2">Belongs to the arylamine N-acetyltransferase family.</text>
</comment>
<dbReference type="Pfam" id="PF00797">
    <property type="entry name" value="Acetyltransf_2"/>
    <property type="match status" value="1"/>
</dbReference>
<gene>
    <name evidence="3" type="ORF">DN730_17830</name>
</gene>
<dbReference type="Gene3D" id="2.40.128.150">
    <property type="entry name" value="Cysteine proteinases"/>
    <property type="match status" value="1"/>
</dbReference>
<dbReference type="PANTHER" id="PTHR11786">
    <property type="entry name" value="N-HYDROXYARYLAMINE O-ACETYLTRANSFERASE"/>
    <property type="match status" value="1"/>
</dbReference>
<keyword evidence="4" id="KW-1185">Reference proteome</keyword>
<dbReference type="OrthoDB" id="7181050at2"/>
<protein>
    <submittedName>
        <fullName evidence="3">Arylamine N-acetyltransferase</fullName>
    </submittedName>
</protein>
<evidence type="ECO:0000313" key="4">
    <source>
        <dbReference type="Proteomes" id="UP000254326"/>
    </source>
</evidence>
<proteinExistence type="inferred from homology"/>
<comment type="caution">
    <text evidence="3">The sequence shown here is derived from an EMBL/GenBank/DDBJ whole genome shotgun (WGS) entry which is preliminary data.</text>
</comment>
<name>A0A370U4W2_9GAMM</name>
<evidence type="ECO:0000313" key="3">
    <source>
        <dbReference type="EMBL" id="RDL42803.1"/>
    </source>
</evidence>
<dbReference type="AlphaFoldDB" id="A0A370U4W2"/>
<dbReference type="RefSeq" id="WP_115469490.1">
    <property type="nucleotide sequence ID" value="NZ_QKRA01000014.1"/>
</dbReference>
<dbReference type="Gene3D" id="3.30.2140.10">
    <property type="entry name" value="Arylamine N-acetyltransferase"/>
    <property type="match status" value="1"/>
</dbReference>
<sequence length="276" mass="31738">MLEQYLDTLDLTLPKSPNLAFLNEYTRAHLARFTFNNLAVLLRETISLETSDIFDKVISRQRGGYCFEHNKIAHETLKSLGYSTRIILARVLNNHDRPVPRTHRITLVKLGEELYLIDVGFGGTCPVAPISLSNSGPQTAGFEQYQVNKLSHTEFELVLLTKEGPFLLYRFDLAVYTEADCEMGHFYSHQHPRAVFVNNFVVSRKTPSAIYTLINHHFTQHTEHKVKEVLIDSADALRRCLTQELALIIEPEICDYLFDSYIKPKLNEDRNEDQKP</sequence>
<evidence type="ECO:0000256" key="1">
    <source>
        <dbReference type="ARBA" id="ARBA00006547"/>
    </source>
</evidence>
<accession>A0A370U4W2</accession>
<dbReference type="PRINTS" id="PR01543">
    <property type="entry name" value="ANATRNSFRASE"/>
</dbReference>
<dbReference type="PANTHER" id="PTHR11786:SF0">
    <property type="entry name" value="ARYLAMINE N-ACETYLTRANSFERASE 4-RELATED"/>
    <property type="match status" value="1"/>
</dbReference>
<dbReference type="InterPro" id="IPR038765">
    <property type="entry name" value="Papain-like_cys_pep_sf"/>
</dbReference>
<dbReference type="GO" id="GO:0016407">
    <property type="term" value="F:acetyltransferase activity"/>
    <property type="evidence" value="ECO:0007669"/>
    <property type="project" value="InterPro"/>
</dbReference>
<keyword evidence="3" id="KW-0808">Transferase</keyword>
<reference evidence="3 4" key="1">
    <citation type="submission" date="2018-06" db="EMBL/GenBank/DDBJ databases">
        <title>Marinomonas sp. YLB-05 draft genome sequence.</title>
        <authorList>
            <person name="Yu L."/>
            <person name="Tang X."/>
        </authorList>
    </citation>
    <scope>NUCLEOTIDE SEQUENCE [LARGE SCALE GENOMIC DNA]</scope>
    <source>
        <strain evidence="3 4">YLB-05</strain>
    </source>
</reference>
<organism evidence="3 4">
    <name type="scientific">Marinomonas piezotolerans</name>
    <dbReference type="NCBI Taxonomy" id="2213058"/>
    <lineage>
        <taxon>Bacteria</taxon>
        <taxon>Pseudomonadati</taxon>
        <taxon>Pseudomonadota</taxon>
        <taxon>Gammaproteobacteria</taxon>
        <taxon>Oceanospirillales</taxon>
        <taxon>Oceanospirillaceae</taxon>
        <taxon>Marinomonas</taxon>
    </lineage>
</organism>